<evidence type="ECO:0000256" key="1">
    <source>
        <dbReference type="SAM" id="Phobius"/>
    </source>
</evidence>
<name>A0A158Q468_DRAME</name>
<evidence type="ECO:0000313" key="2">
    <source>
        <dbReference type="EMBL" id="VDN58042.1"/>
    </source>
</evidence>
<reference evidence="2 4" key="2">
    <citation type="submission" date="2018-11" db="EMBL/GenBank/DDBJ databases">
        <authorList>
            <consortium name="Pathogen Informatics"/>
        </authorList>
    </citation>
    <scope>NUCLEOTIDE SEQUENCE [LARGE SCALE GENOMIC DNA]</scope>
</reference>
<dbReference type="EMBL" id="UYYG01001165">
    <property type="protein sequence ID" value="VDN58042.1"/>
    <property type="molecule type" value="Genomic_DNA"/>
</dbReference>
<dbReference type="Proteomes" id="UP000038040">
    <property type="component" value="Unplaced"/>
</dbReference>
<reference evidence="5" key="1">
    <citation type="submission" date="2016-04" db="UniProtKB">
        <authorList>
            <consortium name="WormBaseParasite"/>
        </authorList>
    </citation>
    <scope>IDENTIFICATION</scope>
</reference>
<evidence type="ECO:0000313" key="3">
    <source>
        <dbReference type="Proteomes" id="UP000038040"/>
    </source>
</evidence>
<proteinExistence type="predicted"/>
<feature type="transmembrane region" description="Helical" evidence="1">
    <location>
        <begin position="194"/>
        <end position="215"/>
    </location>
</feature>
<accession>A0A158Q468</accession>
<keyword evidence="1" id="KW-0472">Membrane</keyword>
<sequence>MKISELISVSIVIMAAITIVFIGTTKLTAYQGNDLNLDNIIDEVAIHMTNSLFQAQNDVNLVKEIMQEITNYTKFLIEAHPSTTNTSSNYYSSFYLSLAILTTTATKLHFDECEEDTPDISDEYLYYHLKRKRLKKYGTDDNIIFGGNKLEIFSEFSRTVITPIQPASATFLVFLLYHLFSSILLVEILQKEKLISFIFSNFYLITTTMAPEWIYLNFISLWQSIALSLNIFIGCFITTVTYSTFGIAFFEYLGNFTSTSQQKHLEKENYSRIWQNNETK</sequence>
<keyword evidence="1" id="KW-1133">Transmembrane helix</keyword>
<dbReference type="OrthoDB" id="5870927at2759"/>
<organism evidence="3 5">
    <name type="scientific">Dracunculus medinensis</name>
    <name type="common">Guinea worm</name>
    <dbReference type="NCBI Taxonomy" id="318479"/>
    <lineage>
        <taxon>Eukaryota</taxon>
        <taxon>Metazoa</taxon>
        <taxon>Ecdysozoa</taxon>
        <taxon>Nematoda</taxon>
        <taxon>Chromadorea</taxon>
        <taxon>Rhabditida</taxon>
        <taxon>Spirurina</taxon>
        <taxon>Dracunculoidea</taxon>
        <taxon>Dracunculidae</taxon>
        <taxon>Dracunculus</taxon>
    </lineage>
</organism>
<dbReference type="Proteomes" id="UP000274756">
    <property type="component" value="Unassembled WGS sequence"/>
</dbReference>
<feature type="transmembrane region" description="Helical" evidence="1">
    <location>
        <begin position="227"/>
        <end position="250"/>
    </location>
</feature>
<feature type="transmembrane region" description="Helical" evidence="1">
    <location>
        <begin position="167"/>
        <end position="188"/>
    </location>
</feature>
<feature type="transmembrane region" description="Helical" evidence="1">
    <location>
        <begin position="6"/>
        <end position="24"/>
    </location>
</feature>
<dbReference type="WBParaSite" id="DME_0000413201-mRNA-1">
    <property type="protein sequence ID" value="DME_0000413201-mRNA-1"/>
    <property type="gene ID" value="DME_0000413201"/>
</dbReference>
<evidence type="ECO:0000313" key="4">
    <source>
        <dbReference type="Proteomes" id="UP000274756"/>
    </source>
</evidence>
<dbReference type="AlphaFoldDB" id="A0A158Q468"/>
<gene>
    <name evidence="2" type="ORF">DME_LOCUS8015</name>
</gene>
<keyword evidence="4" id="KW-1185">Reference proteome</keyword>
<keyword evidence="1" id="KW-0812">Transmembrane</keyword>
<protein>
    <submittedName>
        <fullName evidence="5">Transmembrane protein</fullName>
    </submittedName>
</protein>
<evidence type="ECO:0000313" key="5">
    <source>
        <dbReference type="WBParaSite" id="DME_0000413201-mRNA-1"/>
    </source>
</evidence>